<evidence type="ECO:0000256" key="2">
    <source>
        <dbReference type="ARBA" id="ARBA00004496"/>
    </source>
</evidence>
<evidence type="ECO:0000256" key="10">
    <source>
        <dbReference type="ARBA" id="ARBA00022840"/>
    </source>
</evidence>
<dbReference type="InterPro" id="IPR027417">
    <property type="entry name" value="P-loop_NTPase"/>
</dbReference>
<dbReference type="PRINTS" id="PR00364">
    <property type="entry name" value="DISEASERSIST"/>
</dbReference>
<dbReference type="FunFam" id="3.40.50.300:FF:001091">
    <property type="entry name" value="Probable disease resistance protein At1g61300"/>
    <property type="match status" value="1"/>
</dbReference>
<dbReference type="InterPro" id="IPR044974">
    <property type="entry name" value="Disease_R_plants"/>
</dbReference>
<dbReference type="AlphaFoldDB" id="A0AA38T8Y2"/>
<feature type="domain" description="Disease resistance R13L4/SHOC-2-like LRR" evidence="13">
    <location>
        <begin position="677"/>
        <end position="971"/>
    </location>
</feature>
<organism evidence="14 15">
    <name type="scientific">Centaurea solstitialis</name>
    <name type="common">yellow star-thistle</name>
    <dbReference type="NCBI Taxonomy" id="347529"/>
    <lineage>
        <taxon>Eukaryota</taxon>
        <taxon>Viridiplantae</taxon>
        <taxon>Streptophyta</taxon>
        <taxon>Embryophyta</taxon>
        <taxon>Tracheophyta</taxon>
        <taxon>Spermatophyta</taxon>
        <taxon>Magnoliopsida</taxon>
        <taxon>eudicotyledons</taxon>
        <taxon>Gunneridae</taxon>
        <taxon>Pentapetalae</taxon>
        <taxon>asterids</taxon>
        <taxon>campanulids</taxon>
        <taxon>Asterales</taxon>
        <taxon>Asteraceae</taxon>
        <taxon>Carduoideae</taxon>
        <taxon>Cardueae</taxon>
        <taxon>Centaureinae</taxon>
        <taxon>Centaurea</taxon>
    </lineage>
</organism>
<dbReference type="Proteomes" id="UP001172457">
    <property type="component" value="Chromosome 5"/>
</dbReference>
<dbReference type="PANTHER" id="PTHR23155:SF1152">
    <property type="entry name" value="AAA+ ATPASE DOMAIN-CONTAINING PROTEIN"/>
    <property type="match status" value="1"/>
</dbReference>
<keyword evidence="5" id="KW-0433">Leucine-rich repeat</keyword>
<reference evidence="14" key="1">
    <citation type="submission" date="2023-03" db="EMBL/GenBank/DDBJ databases">
        <title>Chromosome-scale reference genome and RAD-based genetic map of yellow starthistle (Centaurea solstitialis) reveal putative structural variation and QTLs associated with invader traits.</title>
        <authorList>
            <person name="Reatini B."/>
            <person name="Cang F.A."/>
            <person name="Jiang Q."/>
            <person name="Mckibben M.T.W."/>
            <person name="Barker M.S."/>
            <person name="Rieseberg L.H."/>
            <person name="Dlugosch K.M."/>
        </authorList>
    </citation>
    <scope>NUCLEOTIDE SEQUENCE</scope>
    <source>
        <strain evidence="14">CAN-66</strain>
        <tissue evidence="14">Leaf</tissue>
    </source>
</reference>
<keyword evidence="10" id="KW-0067">ATP-binding</keyword>
<evidence type="ECO:0000256" key="1">
    <source>
        <dbReference type="ARBA" id="ARBA00002074"/>
    </source>
</evidence>
<evidence type="ECO:0000256" key="9">
    <source>
        <dbReference type="ARBA" id="ARBA00022821"/>
    </source>
</evidence>
<dbReference type="InterPro" id="IPR058922">
    <property type="entry name" value="WHD_DRP"/>
</dbReference>
<dbReference type="Gene3D" id="1.10.8.430">
    <property type="entry name" value="Helical domain of apoptotic protease-activating factors"/>
    <property type="match status" value="1"/>
</dbReference>
<evidence type="ECO:0000256" key="3">
    <source>
        <dbReference type="ARBA" id="ARBA00008894"/>
    </source>
</evidence>
<comment type="similarity">
    <text evidence="3">Belongs to the disease resistance NB-LRR family.</text>
</comment>
<dbReference type="GO" id="GO:0043531">
    <property type="term" value="F:ADP binding"/>
    <property type="evidence" value="ECO:0007669"/>
    <property type="project" value="InterPro"/>
</dbReference>
<evidence type="ECO:0000259" key="13">
    <source>
        <dbReference type="Pfam" id="PF23598"/>
    </source>
</evidence>
<dbReference type="Gene3D" id="1.10.10.10">
    <property type="entry name" value="Winged helix-like DNA-binding domain superfamily/Winged helix DNA-binding domain"/>
    <property type="match status" value="1"/>
</dbReference>
<gene>
    <name evidence="14" type="ORF">OSB04_019485</name>
</gene>
<keyword evidence="15" id="KW-1185">Reference proteome</keyword>
<sequence length="1001" mass="114130">MDESCCLNEKEMGESCCLNEKEMDESCCLNEKVMDRLLKRLERLRTKADRMLMDDDDDVSVGYYDFIASSSSFKILCKKAMSVCVIDPLWRIVHLSAPELIKFHDEEEGGYASLDVYWLKSLPKILYELQTLVTSLEHCMGIGIFDRHMWDEVNKDEEVRGMLERIKGTLADYFPLLIDEAPRVNGAIHELKTVIDVMLILCRELFDSDQEFVVFDVMSTRLLESGFTQTQLELLSLAGRSALKQKVGDQETVVGFEDDTVKLLDRLTGFSKKLEVVSVVGMAGLGKTTLAKRLFRDPYIVYFFDILAWSCVSQTYVKRDLLLCILSSIVQITNIIYGMSDEKLGEQIYRGLKGQKYLVVLDDIWDDRAWKELRIYFPDDRNGSRILITSRNIDLNLEATTAMPPHRLRLRTARESWSILKMMVFKDGMCPWRLHDVGKQISSKCWGLPLAVSITAGLLRSRWTRASWKEVAESLSNYIVSDPHQYMDTLALSYDHLPLHLRPCFLYLGAFPGDCDIPVHKLIWLWVAQGFIDQSGNRTLEDIAGEYLTDLLRRSLVIVSRKGADGQIKTCHVHDLLRSLCLWKAKEERFSPIIYRLQHDYYEVPEEENIATIIDRYGRVSSAISPVATAESKTNPSHGRSSEHSSQYANFVFCCPIELGECFQVGRPVDYETYKFLKTLDIESISIFSFPREVTELVNLRYLAIQAEDGNPPTSISNLVHLQILIVLSRRNIVVPRTTWDMECLRHLCIKSGENLIEDVSSDNFVGNDSYHRVLDNLQTISGVCPSPSCVDILSRTPNLRKLGLCGPLVSTSGVLEFPNICYLNCLQRLKLSNTKIYHVAVKSCSPLMFPKQLTRLTLLDTALDWNEIQTVGLLPNLQVLKLHANACIGERWETSDSGFANLKLLKLQDLDIVNWEASSAHFPRLQRLVVCRCSRLEEIPAGIGEILPLELIEVSWCGKSTAQSARTIQKEQERNGNDFLKVITSVHRDLQGKRKRQSYD</sequence>
<name>A0AA38T8Y2_9ASTR</name>
<feature type="domain" description="Disease resistance protein winged helix" evidence="12">
    <location>
        <begin position="511"/>
        <end position="580"/>
    </location>
</feature>
<dbReference type="Pfam" id="PF00931">
    <property type="entry name" value="NB-ARC"/>
    <property type="match status" value="1"/>
</dbReference>
<accession>A0AA38T8Y2</accession>
<protein>
    <recommendedName>
        <fullName evidence="16">NB-ARC domain-containing protein</fullName>
    </recommendedName>
</protein>
<keyword evidence="6" id="KW-0381">Hypersensitive response</keyword>
<dbReference type="EMBL" id="JARYMX010000005">
    <property type="protein sequence ID" value="KAJ9546942.1"/>
    <property type="molecule type" value="Genomic_DNA"/>
</dbReference>
<comment type="function">
    <text evidence="1">Confers resistance to late blight (Phytophthora infestans) races carrying the avirulence gene Avr1. Resistance proteins guard the plant against pathogens that contain an appropriate avirulence protein via an indirect interaction with this avirulence protein. That triggers a defense system including the hypersensitive response, which restricts the pathogen growth.</text>
</comment>
<dbReference type="InterPro" id="IPR002182">
    <property type="entry name" value="NB-ARC"/>
</dbReference>
<evidence type="ECO:0000256" key="8">
    <source>
        <dbReference type="ARBA" id="ARBA00022741"/>
    </source>
</evidence>
<evidence type="ECO:0000256" key="7">
    <source>
        <dbReference type="ARBA" id="ARBA00022737"/>
    </source>
</evidence>
<keyword evidence="9" id="KW-0611">Plant defense</keyword>
<dbReference type="InterPro" id="IPR032675">
    <property type="entry name" value="LRR_dom_sf"/>
</dbReference>
<dbReference type="InterPro" id="IPR042197">
    <property type="entry name" value="Apaf_helical"/>
</dbReference>
<dbReference type="FunFam" id="1.10.10.10:FF:000322">
    <property type="entry name" value="Probable disease resistance protein At1g63360"/>
    <property type="match status" value="1"/>
</dbReference>
<keyword evidence="8" id="KW-0547">Nucleotide-binding</keyword>
<dbReference type="PANTHER" id="PTHR23155">
    <property type="entry name" value="DISEASE RESISTANCE PROTEIN RP"/>
    <property type="match status" value="1"/>
</dbReference>
<dbReference type="SUPFAM" id="SSF52058">
    <property type="entry name" value="L domain-like"/>
    <property type="match status" value="1"/>
</dbReference>
<dbReference type="InterPro" id="IPR036388">
    <property type="entry name" value="WH-like_DNA-bd_sf"/>
</dbReference>
<keyword evidence="7" id="KW-0677">Repeat</keyword>
<comment type="caution">
    <text evidence="14">The sequence shown here is derived from an EMBL/GenBank/DDBJ whole genome shotgun (WGS) entry which is preliminary data.</text>
</comment>
<feature type="domain" description="NB-ARC" evidence="11">
    <location>
        <begin position="258"/>
        <end position="427"/>
    </location>
</feature>
<evidence type="ECO:0000256" key="6">
    <source>
        <dbReference type="ARBA" id="ARBA00022667"/>
    </source>
</evidence>
<evidence type="ECO:0000313" key="14">
    <source>
        <dbReference type="EMBL" id="KAJ9546942.1"/>
    </source>
</evidence>
<evidence type="ECO:0000259" key="11">
    <source>
        <dbReference type="Pfam" id="PF00931"/>
    </source>
</evidence>
<dbReference type="SUPFAM" id="SSF52540">
    <property type="entry name" value="P-loop containing nucleoside triphosphate hydrolases"/>
    <property type="match status" value="1"/>
</dbReference>
<evidence type="ECO:0000259" key="12">
    <source>
        <dbReference type="Pfam" id="PF23559"/>
    </source>
</evidence>
<evidence type="ECO:0000256" key="4">
    <source>
        <dbReference type="ARBA" id="ARBA00022490"/>
    </source>
</evidence>
<dbReference type="GO" id="GO:0009626">
    <property type="term" value="P:plant-type hypersensitive response"/>
    <property type="evidence" value="ECO:0007669"/>
    <property type="project" value="UniProtKB-KW"/>
</dbReference>
<dbReference type="InterPro" id="IPR055414">
    <property type="entry name" value="LRR_R13L4/SHOC2-like"/>
</dbReference>
<evidence type="ECO:0000256" key="5">
    <source>
        <dbReference type="ARBA" id="ARBA00022614"/>
    </source>
</evidence>
<comment type="subcellular location">
    <subcellularLocation>
        <location evidence="2">Cytoplasm</location>
    </subcellularLocation>
</comment>
<dbReference type="Gene3D" id="3.80.10.10">
    <property type="entry name" value="Ribonuclease Inhibitor"/>
    <property type="match status" value="1"/>
</dbReference>
<dbReference type="Pfam" id="PF23559">
    <property type="entry name" value="WHD_DRP"/>
    <property type="match status" value="1"/>
</dbReference>
<dbReference type="Pfam" id="PF23598">
    <property type="entry name" value="LRR_14"/>
    <property type="match status" value="1"/>
</dbReference>
<dbReference type="GO" id="GO:0005524">
    <property type="term" value="F:ATP binding"/>
    <property type="evidence" value="ECO:0007669"/>
    <property type="project" value="UniProtKB-KW"/>
</dbReference>
<proteinExistence type="inferred from homology"/>
<dbReference type="Gene3D" id="3.40.50.300">
    <property type="entry name" value="P-loop containing nucleotide triphosphate hydrolases"/>
    <property type="match status" value="1"/>
</dbReference>
<dbReference type="GO" id="GO:0051607">
    <property type="term" value="P:defense response to virus"/>
    <property type="evidence" value="ECO:0007669"/>
    <property type="project" value="UniProtKB-ARBA"/>
</dbReference>
<evidence type="ECO:0000313" key="15">
    <source>
        <dbReference type="Proteomes" id="UP001172457"/>
    </source>
</evidence>
<evidence type="ECO:0008006" key="16">
    <source>
        <dbReference type="Google" id="ProtNLM"/>
    </source>
</evidence>
<keyword evidence="4" id="KW-0963">Cytoplasm</keyword>